<dbReference type="RefSeq" id="WP_031057590.1">
    <property type="nucleotide sequence ID" value="NZ_JBHSPX010000004.1"/>
</dbReference>
<keyword evidence="3" id="KW-0378">Hydrolase</keyword>
<gene>
    <name evidence="6" type="ORF">ACFP4F_13075</name>
</gene>
<feature type="domain" description="NlpC/P60" evidence="5">
    <location>
        <begin position="57"/>
        <end position="172"/>
    </location>
</feature>
<keyword evidence="2" id="KW-0645">Protease</keyword>
<dbReference type="InterPro" id="IPR051794">
    <property type="entry name" value="PG_Endopeptidase_C40"/>
</dbReference>
<evidence type="ECO:0000259" key="5">
    <source>
        <dbReference type="PROSITE" id="PS51935"/>
    </source>
</evidence>
<dbReference type="EMBL" id="JBHSPX010000004">
    <property type="protein sequence ID" value="MFC6063482.1"/>
    <property type="molecule type" value="Genomic_DNA"/>
</dbReference>
<accession>A0ABW1MJG3</accession>
<proteinExistence type="inferred from homology"/>
<dbReference type="SUPFAM" id="SSF54001">
    <property type="entry name" value="Cysteine proteinases"/>
    <property type="match status" value="1"/>
</dbReference>
<evidence type="ECO:0000256" key="2">
    <source>
        <dbReference type="ARBA" id="ARBA00022670"/>
    </source>
</evidence>
<protein>
    <submittedName>
        <fullName evidence="6">C40 family peptidase</fullName>
    </submittedName>
</protein>
<name>A0ABW1MJG3_9ACTN</name>
<dbReference type="InterPro" id="IPR000064">
    <property type="entry name" value="NLP_P60_dom"/>
</dbReference>
<comment type="similarity">
    <text evidence="1">Belongs to the peptidase C40 family.</text>
</comment>
<dbReference type="Pfam" id="PF00877">
    <property type="entry name" value="NLPC_P60"/>
    <property type="match status" value="1"/>
</dbReference>
<evidence type="ECO:0000256" key="3">
    <source>
        <dbReference type="ARBA" id="ARBA00022801"/>
    </source>
</evidence>
<keyword evidence="4" id="KW-0788">Thiol protease</keyword>
<reference evidence="7" key="1">
    <citation type="journal article" date="2019" name="Int. J. Syst. Evol. Microbiol.">
        <title>The Global Catalogue of Microorganisms (GCM) 10K type strain sequencing project: providing services to taxonomists for standard genome sequencing and annotation.</title>
        <authorList>
            <consortium name="The Broad Institute Genomics Platform"/>
            <consortium name="The Broad Institute Genome Sequencing Center for Infectious Disease"/>
            <person name="Wu L."/>
            <person name="Ma J."/>
        </authorList>
    </citation>
    <scope>NUCLEOTIDE SEQUENCE [LARGE SCALE GENOMIC DNA]</scope>
    <source>
        <strain evidence="7">CGMCC 1.15180</strain>
    </source>
</reference>
<evidence type="ECO:0000256" key="4">
    <source>
        <dbReference type="ARBA" id="ARBA00022807"/>
    </source>
</evidence>
<evidence type="ECO:0000313" key="7">
    <source>
        <dbReference type="Proteomes" id="UP001596139"/>
    </source>
</evidence>
<dbReference type="Proteomes" id="UP001596139">
    <property type="component" value="Unassembled WGS sequence"/>
</dbReference>
<dbReference type="InterPro" id="IPR038765">
    <property type="entry name" value="Papain-like_cys_pep_sf"/>
</dbReference>
<dbReference type="PROSITE" id="PS51935">
    <property type="entry name" value="NLPC_P60"/>
    <property type="match status" value="1"/>
</dbReference>
<sequence>MTARVDLPVRGVAAPGLLARAGVVSALGLALLVPGGAGDAAAAPASGATSAVSAATSGSGKAALRVAASKKGAPYAWGAEGPHRFDCSGLTQYAFKRAGKRLPRTADSQYRHVRHIKASSRKRGDLVFFHSGRYVYHVGIYAGKGRMWHAPKPGASVRKERIWTGRVWYGRA</sequence>
<dbReference type="PANTHER" id="PTHR47359">
    <property type="entry name" value="PEPTIDOGLYCAN DL-ENDOPEPTIDASE CWLO"/>
    <property type="match status" value="1"/>
</dbReference>
<dbReference type="PANTHER" id="PTHR47359:SF3">
    <property type="entry name" value="NLP_P60 DOMAIN-CONTAINING PROTEIN-RELATED"/>
    <property type="match status" value="1"/>
</dbReference>
<evidence type="ECO:0000313" key="6">
    <source>
        <dbReference type="EMBL" id="MFC6063482.1"/>
    </source>
</evidence>
<evidence type="ECO:0000256" key="1">
    <source>
        <dbReference type="ARBA" id="ARBA00007074"/>
    </source>
</evidence>
<keyword evidence="7" id="KW-1185">Reference proteome</keyword>
<comment type="caution">
    <text evidence="6">The sequence shown here is derived from an EMBL/GenBank/DDBJ whole genome shotgun (WGS) entry which is preliminary data.</text>
</comment>
<dbReference type="Gene3D" id="3.90.1720.10">
    <property type="entry name" value="endopeptidase domain like (from Nostoc punctiforme)"/>
    <property type="match status" value="1"/>
</dbReference>
<organism evidence="6 7">
    <name type="scientific">Streptomyces ochraceiscleroticus</name>
    <dbReference type="NCBI Taxonomy" id="47761"/>
    <lineage>
        <taxon>Bacteria</taxon>
        <taxon>Bacillati</taxon>
        <taxon>Actinomycetota</taxon>
        <taxon>Actinomycetes</taxon>
        <taxon>Kitasatosporales</taxon>
        <taxon>Streptomycetaceae</taxon>
        <taxon>Streptomyces</taxon>
    </lineage>
</organism>